<dbReference type="PANTHER" id="PTHR11751">
    <property type="entry name" value="ALANINE AMINOTRANSFERASE"/>
    <property type="match status" value="1"/>
</dbReference>
<evidence type="ECO:0000256" key="5">
    <source>
        <dbReference type="ARBA" id="ARBA00022898"/>
    </source>
</evidence>
<keyword evidence="3" id="KW-0032">Aminotransferase</keyword>
<keyword evidence="4" id="KW-0808">Transferase</keyword>
<evidence type="ECO:0000256" key="3">
    <source>
        <dbReference type="ARBA" id="ARBA00022576"/>
    </source>
</evidence>
<dbReference type="InterPro" id="IPR015421">
    <property type="entry name" value="PyrdxlP-dep_Trfase_major"/>
</dbReference>
<comment type="subunit">
    <text evidence="2">Homodimer.</text>
</comment>
<dbReference type="InterPro" id="IPR045088">
    <property type="entry name" value="ALAT1/2-like"/>
</dbReference>
<dbReference type="Proteomes" id="UP001482620">
    <property type="component" value="Unassembled WGS sequence"/>
</dbReference>
<sequence>MDNHLRETVEMVSFNSLSCACVAECGLRAGYMEVINMDSGVTHFVDTMLCTDINAPVTGQLALDLMLSPPKPGDPSYNTFAEETLLTRATLAQNAQQTLKLLNDLPGMSCWPAMGGIYLYPRLNLPAEIRDQANMLGLEADVLYCQMLLQEEGLILAAGQHGGTTGSHHLRLCVLVPPDTLEEVLSRISSFHLRLTDREHNGSYRKTKSRRNMLSSAEEIGQSYI</sequence>
<evidence type="ECO:0000256" key="6">
    <source>
        <dbReference type="SAM" id="MobiDB-lite"/>
    </source>
</evidence>
<dbReference type="InterPro" id="IPR015424">
    <property type="entry name" value="PyrdxlP-dep_Trfase"/>
</dbReference>
<gene>
    <name evidence="7" type="ORF">ILYODFUR_031583</name>
</gene>
<evidence type="ECO:0000256" key="4">
    <source>
        <dbReference type="ARBA" id="ARBA00022679"/>
    </source>
</evidence>
<keyword evidence="8" id="KW-1185">Reference proteome</keyword>
<reference evidence="7 8" key="1">
    <citation type="submission" date="2021-06" db="EMBL/GenBank/DDBJ databases">
        <authorList>
            <person name="Palmer J.M."/>
        </authorList>
    </citation>
    <scope>NUCLEOTIDE SEQUENCE [LARGE SCALE GENOMIC DNA]</scope>
    <source>
        <strain evidence="8">if_2019</strain>
        <tissue evidence="7">Muscle</tissue>
    </source>
</reference>
<accession>A0ABV0TCW0</accession>
<comment type="cofactor">
    <cofactor evidence="1">
        <name>pyridoxal 5'-phosphate</name>
        <dbReference type="ChEBI" id="CHEBI:597326"/>
    </cofactor>
</comment>
<dbReference type="EMBL" id="JAHRIQ010028099">
    <property type="protein sequence ID" value="MEQ2230649.1"/>
    <property type="molecule type" value="Genomic_DNA"/>
</dbReference>
<dbReference type="PROSITE" id="PS51257">
    <property type="entry name" value="PROKAR_LIPOPROTEIN"/>
    <property type="match status" value="1"/>
</dbReference>
<keyword evidence="5" id="KW-0663">Pyridoxal phosphate</keyword>
<evidence type="ECO:0008006" key="9">
    <source>
        <dbReference type="Google" id="ProtNLM"/>
    </source>
</evidence>
<name>A0ABV0TCW0_9TELE</name>
<proteinExistence type="predicted"/>
<feature type="region of interest" description="Disordered" evidence="6">
    <location>
        <begin position="202"/>
        <end position="225"/>
    </location>
</feature>
<evidence type="ECO:0000313" key="7">
    <source>
        <dbReference type="EMBL" id="MEQ2230649.1"/>
    </source>
</evidence>
<dbReference type="SUPFAM" id="SSF53383">
    <property type="entry name" value="PLP-dependent transferases"/>
    <property type="match status" value="1"/>
</dbReference>
<dbReference type="Gene3D" id="3.40.640.10">
    <property type="entry name" value="Type I PLP-dependent aspartate aminotransferase-like (Major domain)"/>
    <property type="match status" value="1"/>
</dbReference>
<dbReference type="PANTHER" id="PTHR11751:SF469">
    <property type="entry name" value="ALANINE TRANSAMINASE"/>
    <property type="match status" value="1"/>
</dbReference>
<dbReference type="InterPro" id="IPR015422">
    <property type="entry name" value="PyrdxlP-dep_Trfase_small"/>
</dbReference>
<organism evidence="7 8">
    <name type="scientific">Ilyodon furcidens</name>
    <name type="common">goldbreast splitfin</name>
    <dbReference type="NCBI Taxonomy" id="33524"/>
    <lineage>
        <taxon>Eukaryota</taxon>
        <taxon>Metazoa</taxon>
        <taxon>Chordata</taxon>
        <taxon>Craniata</taxon>
        <taxon>Vertebrata</taxon>
        <taxon>Euteleostomi</taxon>
        <taxon>Actinopterygii</taxon>
        <taxon>Neopterygii</taxon>
        <taxon>Teleostei</taxon>
        <taxon>Neoteleostei</taxon>
        <taxon>Acanthomorphata</taxon>
        <taxon>Ovalentaria</taxon>
        <taxon>Atherinomorphae</taxon>
        <taxon>Cyprinodontiformes</taxon>
        <taxon>Goodeidae</taxon>
        <taxon>Ilyodon</taxon>
    </lineage>
</organism>
<evidence type="ECO:0000256" key="1">
    <source>
        <dbReference type="ARBA" id="ARBA00001933"/>
    </source>
</evidence>
<evidence type="ECO:0000256" key="2">
    <source>
        <dbReference type="ARBA" id="ARBA00011738"/>
    </source>
</evidence>
<dbReference type="Gene3D" id="3.90.1150.10">
    <property type="entry name" value="Aspartate Aminotransferase, domain 1"/>
    <property type="match status" value="1"/>
</dbReference>
<protein>
    <recommendedName>
        <fullName evidence="9">Aminotransferase class I/classII domain-containing protein</fullName>
    </recommendedName>
</protein>
<comment type="caution">
    <text evidence="7">The sequence shown here is derived from an EMBL/GenBank/DDBJ whole genome shotgun (WGS) entry which is preliminary data.</text>
</comment>
<evidence type="ECO:0000313" key="8">
    <source>
        <dbReference type="Proteomes" id="UP001482620"/>
    </source>
</evidence>